<feature type="compositionally biased region" description="Basic residues" evidence="1">
    <location>
        <begin position="44"/>
        <end position="58"/>
    </location>
</feature>
<dbReference type="EMBL" id="CM000951">
    <property type="protein sequence ID" value="EDY57178.1"/>
    <property type="molecule type" value="Genomic_DNA"/>
</dbReference>
<name>B5HWH3_STRX2</name>
<evidence type="ECO:0000256" key="1">
    <source>
        <dbReference type="SAM" id="MobiDB-lite"/>
    </source>
</evidence>
<dbReference type="SUPFAM" id="SSF103473">
    <property type="entry name" value="MFS general substrate transporter"/>
    <property type="match status" value="1"/>
</dbReference>
<dbReference type="Gene3D" id="1.20.1250.20">
    <property type="entry name" value="MFS general substrate transporter like domains"/>
    <property type="match status" value="1"/>
</dbReference>
<gene>
    <name evidence="2" type="ORF">SSEG_03758</name>
</gene>
<evidence type="ECO:0000313" key="2">
    <source>
        <dbReference type="EMBL" id="EDY57178.1"/>
    </source>
</evidence>
<dbReference type="Proteomes" id="UP000002785">
    <property type="component" value="Chromosome"/>
</dbReference>
<dbReference type="eggNOG" id="COG2223">
    <property type="taxonomic scope" value="Bacteria"/>
</dbReference>
<reference evidence="2" key="1">
    <citation type="submission" date="2009-10" db="EMBL/GenBank/DDBJ databases">
        <title>The genome sequence of Streptomyces sviceus strain ATCC 29083.</title>
        <authorList>
            <consortium name="The Broad Institute Genome Sequencing Platform"/>
            <consortium name="Broad Institute Microbial Sequencing Center"/>
            <person name="Fischbach M."/>
            <person name="Godfrey P."/>
            <person name="Ward D."/>
            <person name="Young S."/>
            <person name="Zeng Q."/>
            <person name="Koehrsen M."/>
            <person name="Alvarado L."/>
            <person name="Berlin A.M."/>
            <person name="Bochicchio J."/>
            <person name="Borenstein D."/>
            <person name="Chapman S.B."/>
            <person name="Chen Z."/>
            <person name="Engels R."/>
            <person name="Freedman E."/>
            <person name="Gellesch M."/>
            <person name="Goldberg J."/>
            <person name="Griggs A."/>
            <person name="Gujja S."/>
            <person name="Heilman E.R."/>
            <person name="Heiman D.I."/>
            <person name="Hepburn T.A."/>
            <person name="Howarth C."/>
            <person name="Jen D."/>
            <person name="Larson L."/>
            <person name="Lewis B."/>
            <person name="Mehta T."/>
            <person name="Park D."/>
            <person name="Pearson M."/>
            <person name="Richards J."/>
            <person name="Roberts A."/>
            <person name="Saif S."/>
            <person name="Shea T.D."/>
            <person name="Shenoy N."/>
            <person name="Sisk P."/>
            <person name="Stolte C."/>
            <person name="Sykes S.N."/>
            <person name="Thomson T."/>
            <person name="Walk T."/>
            <person name="White J."/>
            <person name="Yandava C."/>
            <person name="Straight P."/>
            <person name="Clardy J."/>
            <person name="Hung D."/>
            <person name="Kolter R."/>
            <person name="Mekalanos J."/>
            <person name="Walker S."/>
            <person name="Walsh C.T."/>
            <person name="Wieland-Brown L.C."/>
            <person name="Haas B."/>
            <person name="Nusbaum C."/>
            <person name="Birren B."/>
        </authorList>
    </citation>
    <scope>NUCLEOTIDE SEQUENCE [LARGE SCALE GENOMIC DNA]</scope>
    <source>
        <strain evidence="2">ATCC 29083</strain>
    </source>
</reference>
<dbReference type="AlphaFoldDB" id="B5HWH3"/>
<protein>
    <submittedName>
        <fullName evidence="2">Aromatic acid transporter</fullName>
    </submittedName>
</protein>
<accession>B5HWH3</accession>
<keyword evidence="3" id="KW-1185">Reference proteome</keyword>
<feature type="compositionally biased region" description="Low complexity" evidence="1">
    <location>
        <begin position="17"/>
        <end position="27"/>
    </location>
</feature>
<sequence length="241" mass="25459">MACRVLGLRPPTALRPGAGEAAAGVAELPGSQGPRRGGHGPCRALRRRGARREYRRRRGPLDQPGEPLPRERVDPDAALLGGLVRRSAPRLRRRHLAAHPDAGRGLRTGLRPVLRGRFNLGGIVGMLVAGRAPDRFGAPRISALWFTLTAAGVFLLSVQTMIYATVSIRSDADNRATAVGWTSGMGRFGAVFGPWLGGQLLASGNGDWGFTAFAVAGLSSMVFIGMAPAPENDLSDAAPRC</sequence>
<evidence type="ECO:0000313" key="3">
    <source>
        <dbReference type="Proteomes" id="UP000002785"/>
    </source>
</evidence>
<organism evidence="2 3">
    <name type="scientific">Streptomyces sviceus (strain ATCC 29083 / DSM 924 / JCM 4929 / NBRC 13980 / NCIMB 11184 / NRRL 5439 / UC 5370)</name>
    <dbReference type="NCBI Taxonomy" id="463191"/>
    <lineage>
        <taxon>Bacteria</taxon>
        <taxon>Bacillati</taxon>
        <taxon>Actinomycetota</taxon>
        <taxon>Actinomycetes</taxon>
        <taxon>Kitasatosporales</taxon>
        <taxon>Streptomycetaceae</taxon>
        <taxon>Streptomyces</taxon>
    </lineage>
</organism>
<feature type="region of interest" description="Disordered" evidence="1">
    <location>
        <begin position="1"/>
        <end position="73"/>
    </location>
</feature>
<proteinExistence type="predicted"/>
<dbReference type="HOGENOM" id="CLU_1151309_0_0_11"/>
<dbReference type="InterPro" id="IPR036259">
    <property type="entry name" value="MFS_trans_sf"/>
</dbReference>